<dbReference type="PATRIC" id="fig|1618446.3.peg.1566"/>
<dbReference type="AlphaFoldDB" id="A0A0G1CEY1"/>
<comment type="subcellular location">
    <subcellularLocation>
        <location evidence="6">Cytoplasm</location>
    </subcellularLocation>
</comment>
<dbReference type="PRINTS" id="PR00100">
    <property type="entry name" value="AOTCASE"/>
</dbReference>
<dbReference type="HAMAP" id="MF_01109">
    <property type="entry name" value="OTCase"/>
    <property type="match status" value="1"/>
</dbReference>
<feature type="binding site" evidence="6">
    <location>
        <position position="161"/>
    </location>
    <ligand>
        <name>L-ornithine</name>
        <dbReference type="ChEBI" id="CHEBI:46911"/>
    </ligand>
</feature>
<comment type="caution">
    <text evidence="6">Lacks conserved residue(s) required for the propagation of feature annotation.</text>
</comment>
<sequence>MKHFLSITDMSKNEMQVLFKTAARIKKETRAGKSRSDLMGKTLVMIFEKPSLRTHLSFEIGMTQLGGHGVYLAPTDIGLGVRESVSDVAKVVSRMGDGLMARVFAHRTICELAANSRVPVINGLSDWEHPCQILADLFTIWEIKRELKGLKLAFIGDGENNVAHSLCLAAGLWGMHLVTACPVGFWMKEEVVGLGASLCKKSGGSITQLSDPDAAVNKADIVYTDTWVSMGDESEKAKRLNFFKPYQVTTKLIQQAKPNALFMHDLPAYRGNEVTSEVIDGVQSIVFQQAENRLHIQKALLVHLLKH</sequence>
<dbReference type="InterPro" id="IPR006130">
    <property type="entry name" value="Asp/Orn_carbamoylTrfase"/>
</dbReference>
<dbReference type="PRINTS" id="PR00102">
    <property type="entry name" value="OTCASE"/>
</dbReference>
<proteinExistence type="inferred from homology"/>
<dbReference type="FunFam" id="3.40.50.1370:FF:000008">
    <property type="entry name" value="Ornithine carbamoyltransferase"/>
    <property type="match status" value="1"/>
</dbReference>
<feature type="binding site" evidence="6">
    <location>
        <position position="225"/>
    </location>
    <ligand>
        <name>L-ornithine</name>
        <dbReference type="ChEBI" id="CHEBI:46911"/>
    </ligand>
</feature>
<evidence type="ECO:0000256" key="3">
    <source>
        <dbReference type="ARBA" id="ARBA00013007"/>
    </source>
</evidence>
<feature type="binding site" evidence="6">
    <location>
        <position position="293"/>
    </location>
    <ligand>
        <name>carbamoyl phosphate</name>
        <dbReference type="ChEBI" id="CHEBI:58228"/>
    </ligand>
</feature>
<evidence type="ECO:0000256" key="5">
    <source>
        <dbReference type="ARBA" id="ARBA00048772"/>
    </source>
</evidence>
<evidence type="ECO:0000313" key="10">
    <source>
        <dbReference type="Proteomes" id="UP000034050"/>
    </source>
</evidence>
<organism evidence="9 10">
    <name type="scientific">Candidatus Gottesmanbacteria bacterium GW2011_GWB1_43_11</name>
    <dbReference type="NCBI Taxonomy" id="1618446"/>
    <lineage>
        <taxon>Bacteria</taxon>
        <taxon>Candidatus Gottesmaniibacteriota</taxon>
    </lineage>
</organism>
<dbReference type="Pfam" id="PF02729">
    <property type="entry name" value="OTCace_N"/>
    <property type="match status" value="1"/>
</dbReference>
<comment type="caution">
    <text evidence="9">The sequence shown here is derived from an EMBL/GenBank/DDBJ whole genome shotgun (WGS) entry which is preliminary data.</text>
</comment>
<evidence type="ECO:0000259" key="8">
    <source>
        <dbReference type="Pfam" id="PF02729"/>
    </source>
</evidence>
<keyword evidence="6" id="KW-0963">Cytoplasm</keyword>
<feature type="binding site" evidence="6">
    <location>
        <position position="102"/>
    </location>
    <ligand>
        <name>carbamoyl phosphate</name>
        <dbReference type="ChEBI" id="CHEBI:58228"/>
    </ligand>
</feature>
<accession>A0A0G1CEY1</accession>
<feature type="domain" description="Aspartate/ornithine carbamoyltransferase Asp/Orn-binding" evidence="7">
    <location>
        <begin position="148"/>
        <end position="303"/>
    </location>
</feature>
<feature type="binding site" evidence="6">
    <location>
        <begin position="229"/>
        <end position="230"/>
    </location>
    <ligand>
        <name>L-ornithine</name>
        <dbReference type="ChEBI" id="CHEBI:46911"/>
    </ligand>
</feature>
<dbReference type="Pfam" id="PF00185">
    <property type="entry name" value="OTCace"/>
    <property type="match status" value="1"/>
</dbReference>
<dbReference type="EC" id="2.1.3.3" evidence="3 6"/>
<dbReference type="GO" id="GO:0019240">
    <property type="term" value="P:citrulline biosynthetic process"/>
    <property type="evidence" value="ECO:0007669"/>
    <property type="project" value="TreeGrafter"/>
</dbReference>
<dbReference type="STRING" id="1618446.UV61_C0031G0005"/>
<dbReference type="PANTHER" id="PTHR45753:SF3">
    <property type="entry name" value="ORNITHINE TRANSCARBAMYLASE, MITOCHONDRIAL"/>
    <property type="match status" value="1"/>
</dbReference>
<evidence type="ECO:0000256" key="1">
    <source>
        <dbReference type="ARBA" id="ARBA00004975"/>
    </source>
</evidence>
<dbReference type="GO" id="GO:0004585">
    <property type="term" value="F:ornithine carbamoyltransferase activity"/>
    <property type="evidence" value="ECO:0007669"/>
    <property type="project" value="UniProtKB-UniRule"/>
</dbReference>
<dbReference type="GO" id="GO:0016597">
    <property type="term" value="F:amino acid binding"/>
    <property type="evidence" value="ECO:0007669"/>
    <property type="project" value="InterPro"/>
</dbReference>
<feature type="binding site" evidence="6">
    <location>
        <begin position="129"/>
        <end position="132"/>
    </location>
    <ligand>
        <name>carbamoyl phosphate</name>
        <dbReference type="ChEBI" id="CHEBI:58228"/>
    </ligand>
</feature>
<feature type="domain" description="Aspartate/ornithine carbamoyltransferase carbamoyl-P binding" evidence="8">
    <location>
        <begin position="2"/>
        <end position="142"/>
    </location>
</feature>
<dbReference type="GO" id="GO:0042450">
    <property type="term" value="P:L-arginine biosynthetic process via ornithine"/>
    <property type="evidence" value="ECO:0007669"/>
    <property type="project" value="UniProtKB-UniRule"/>
</dbReference>
<evidence type="ECO:0000313" key="9">
    <source>
        <dbReference type="EMBL" id="KKS84370.1"/>
    </source>
</evidence>
<dbReference type="Gene3D" id="3.40.50.1370">
    <property type="entry name" value="Aspartate/ornithine carbamoyltransferase"/>
    <property type="match status" value="2"/>
</dbReference>
<dbReference type="NCBIfam" id="TIGR00658">
    <property type="entry name" value="orni_carb_tr"/>
    <property type="match status" value="1"/>
</dbReference>
<comment type="catalytic activity">
    <reaction evidence="5 6">
        <text>carbamoyl phosphate + L-ornithine = L-citrulline + phosphate + H(+)</text>
        <dbReference type="Rhea" id="RHEA:19513"/>
        <dbReference type="ChEBI" id="CHEBI:15378"/>
        <dbReference type="ChEBI" id="CHEBI:43474"/>
        <dbReference type="ChEBI" id="CHEBI:46911"/>
        <dbReference type="ChEBI" id="CHEBI:57743"/>
        <dbReference type="ChEBI" id="CHEBI:58228"/>
        <dbReference type="EC" id="2.1.3.3"/>
    </reaction>
</comment>
<dbReference type="InterPro" id="IPR002292">
    <property type="entry name" value="Orn/put_carbamltrans"/>
</dbReference>
<dbReference type="InterPro" id="IPR036901">
    <property type="entry name" value="Asp/Orn_carbamoylTrfase_sf"/>
</dbReference>
<comment type="pathway">
    <text evidence="1">Amino-acid biosynthesis; L-arginine biosynthesis; L-arginine from L-ornithine and carbamoyl phosphate: step 1/3.</text>
</comment>
<comment type="similarity">
    <text evidence="2 6">Belongs to the aspartate/ornithine carbamoyltransferase superfamily. OTCase family.</text>
</comment>
<evidence type="ECO:0000256" key="2">
    <source>
        <dbReference type="ARBA" id="ARBA00007805"/>
    </source>
</evidence>
<protein>
    <recommendedName>
        <fullName evidence="3 6">Ornithine carbamoyltransferase</fullName>
        <shortName evidence="6">OTCase</shortName>
        <ecNumber evidence="3 6">2.1.3.3</ecNumber>
    </recommendedName>
</protein>
<dbReference type="SUPFAM" id="SSF53671">
    <property type="entry name" value="Aspartate/ornithine carbamoyltransferase"/>
    <property type="match status" value="1"/>
</dbReference>
<dbReference type="NCBIfam" id="NF001986">
    <property type="entry name" value="PRK00779.1"/>
    <property type="match status" value="1"/>
</dbReference>
<evidence type="ECO:0000256" key="6">
    <source>
        <dbReference type="HAMAP-Rule" id="MF_01109"/>
    </source>
</evidence>
<dbReference type="EMBL" id="LCFD01000031">
    <property type="protein sequence ID" value="KKS84370.1"/>
    <property type="molecule type" value="Genomic_DNA"/>
</dbReference>
<dbReference type="Proteomes" id="UP000034050">
    <property type="component" value="Unassembled WGS sequence"/>
</dbReference>
<dbReference type="PANTHER" id="PTHR45753">
    <property type="entry name" value="ORNITHINE CARBAMOYLTRANSFERASE, MITOCHONDRIAL"/>
    <property type="match status" value="1"/>
</dbReference>
<dbReference type="InterPro" id="IPR024904">
    <property type="entry name" value="OTCase_ArgI"/>
</dbReference>
<dbReference type="GO" id="GO:0005737">
    <property type="term" value="C:cytoplasm"/>
    <property type="evidence" value="ECO:0007669"/>
    <property type="project" value="UniProtKB-SubCell"/>
</dbReference>
<evidence type="ECO:0000259" key="7">
    <source>
        <dbReference type="Pfam" id="PF00185"/>
    </source>
</evidence>
<reference evidence="9 10" key="1">
    <citation type="journal article" date="2015" name="Nature">
        <title>rRNA introns, odd ribosomes, and small enigmatic genomes across a large radiation of phyla.</title>
        <authorList>
            <person name="Brown C.T."/>
            <person name="Hug L.A."/>
            <person name="Thomas B.C."/>
            <person name="Sharon I."/>
            <person name="Castelle C.J."/>
            <person name="Singh A."/>
            <person name="Wilkins M.J."/>
            <person name="Williams K.H."/>
            <person name="Banfield J.F."/>
        </authorList>
    </citation>
    <scope>NUCLEOTIDE SEQUENCE [LARGE SCALE GENOMIC DNA]</scope>
</reference>
<name>A0A0G1CEY1_9BACT</name>
<keyword evidence="4 6" id="KW-0808">Transferase</keyword>
<evidence type="ECO:0000256" key="4">
    <source>
        <dbReference type="ARBA" id="ARBA00022679"/>
    </source>
</evidence>
<gene>
    <name evidence="9" type="ORF">UV61_C0031G0005</name>
</gene>
<dbReference type="InterPro" id="IPR006132">
    <property type="entry name" value="Asp/Orn_carbamoyltranf_P-bd"/>
</dbReference>
<dbReference type="InterPro" id="IPR006131">
    <property type="entry name" value="Asp_carbamoyltransf_Asp/Orn-bd"/>
</dbReference>